<feature type="coiled-coil region" evidence="3">
    <location>
        <begin position="11"/>
        <end position="51"/>
    </location>
</feature>
<organism evidence="5 6">
    <name type="scientific">Giardia intestinalis</name>
    <name type="common">Giardia lamblia</name>
    <dbReference type="NCBI Taxonomy" id="5741"/>
    <lineage>
        <taxon>Eukaryota</taxon>
        <taxon>Metamonada</taxon>
        <taxon>Diplomonadida</taxon>
        <taxon>Hexamitidae</taxon>
        <taxon>Giardiinae</taxon>
        <taxon>Giardia</taxon>
    </lineage>
</organism>
<dbReference type="InterPro" id="IPR031167">
    <property type="entry name" value="G_OBG"/>
</dbReference>
<sequence>MFLARIQLNKIMGIVEQIAEVKAEMARTQKNKATEHHLGRLKAKLARLESQLIGEVTKKSGGKGSGFDVVKQGQARIALVGFPSVGKSTFLTRYTNTESASAAYEFTTLTCVPGTMEINGAPIQILDLPGIIEGAATGLGKGRQVIATARTSDAIIMMLNSCNAVKEKKILTKELESMGIRLNRSPPNIELRPASMGGIQVLSDNVLTILDHDTIRATLTEYKLHNCQVLLHCDATVDDLIDVVEGNRVYMPCIYVINKVDMVSIPAAEYYAKQPDTVVISAECDLNVDYLKRVIWKRLQLVRIYTRKRNCPADLSQKGAVFLKQGDTVEKLCANIHNDMVVNFSYAMVWGRSAQHCPQRVGKDHQLADEDVVQIVLKK</sequence>
<dbReference type="SUPFAM" id="SSF81271">
    <property type="entry name" value="TGS-like"/>
    <property type="match status" value="1"/>
</dbReference>
<evidence type="ECO:0000256" key="3">
    <source>
        <dbReference type="SAM" id="Coils"/>
    </source>
</evidence>
<proteinExistence type="predicted"/>
<dbReference type="InterPro" id="IPR006074">
    <property type="entry name" value="GTP1-OBG_CS"/>
</dbReference>
<accession>V6TTM4</accession>
<comment type="caution">
    <text evidence="5">The sequence shown here is derived from an EMBL/GenBank/DDBJ whole genome shotgun (WGS) entry which is preliminary data.</text>
</comment>
<dbReference type="InterPro" id="IPR027417">
    <property type="entry name" value="P-loop_NTPase"/>
</dbReference>
<dbReference type="Proteomes" id="UP000018040">
    <property type="component" value="Unassembled WGS sequence"/>
</dbReference>
<dbReference type="AlphaFoldDB" id="V6TTM4"/>
<dbReference type="InterPro" id="IPR006073">
    <property type="entry name" value="GTP-bd"/>
</dbReference>
<keyword evidence="1" id="KW-0547">Nucleotide-binding</keyword>
<dbReference type="Pfam" id="PF16897">
    <property type="entry name" value="MMR_HSR1_Xtn"/>
    <property type="match status" value="1"/>
</dbReference>
<dbReference type="VEuPathDB" id="GiardiaDB:GL50803_005871"/>
<evidence type="ECO:0000313" key="6">
    <source>
        <dbReference type="Proteomes" id="UP000018040"/>
    </source>
</evidence>
<reference evidence="6" key="1">
    <citation type="submission" date="2012-02" db="EMBL/GenBank/DDBJ databases">
        <title>Genome sequencing of Giardia lamblia Genotypes A2 and B isolates (DH and GS) and comparative analysis with the genomes of Genotypes A1 and E (WB and Pig).</title>
        <authorList>
            <person name="Adam R."/>
            <person name="Dahlstrom E."/>
            <person name="Martens C."/>
            <person name="Bruno D."/>
            <person name="Barbian K."/>
            <person name="Porcella S.F."/>
            <person name="Nash T."/>
        </authorList>
    </citation>
    <scope>NUCLEOTIDE SEQUENCE</scope>
    <source>
        <strain evidence="6">GS</strain>
    </source>
</reference>
<evidence type="ECO:0000256" key="1">
    <source>
        <dbReference type="ARBA" id="ARBA00022741"/>
    </source>
</evidence>
<dbReference type="PROSITE" id="PS00905">
    <property type="entry name" value="GTP1_OBG"/>
    <property type="match status" value="1"/>
</dbReference>
<dbReference type="Pfam" id="PF01926">
    <property type="entry name" value="MMR_HSR1"/>
    <property type="match status" value="1"/>
</dbReference>
<dbReference type="EMBL" id="AHHH01000115">
    <property type="protein sequence ID" value="ESU41672.1"/>
    <property type="molecule type" value="Genomic_DNA"/>
</dbReference>
<dbReference type="VEuPathDB" id="GiardiaDB:GL50581_3523"/>
<dbReference type="PRINTS" id="PR00326">
    <property type="entry name" value="GTP1OBG"/>
</dbReference>
<dbReference type="InterPro" id="IPR004095">
    <property type="entry name" value="TGS"/>
</dbReference>
<dbReference type="Pfam" id="PF02824">
    <property type="entry name" value="TGS"/>
    <property type="match status" value="1"/>
</dbReference>
<protein>
    <submittedName>
        <fullName evidence="5">Putative GTPase,TGS domain protein</fullName>
    </submittedName>
</protein>
<dbReference type="eggNOG" id="KOG1486">
    <property type="taxonomic scope" value="Eukaryota"/>
</dbReference>
<dbReference type="SUPFAM" id="SSF52540">
    <property type="entry name" value="P-loop containing nucleoside triphosphate hydrolases"/>
    <property type="match status" value="1"/>
</dbReference>
<dbReference type="GO" id="GO:0003924">
    <property type="term" value="F:GTPase activity"/>
    <property type="evidence" value="ECO:0007669"/>
    <property type="project" value="InterPro"/>
</dbReference>
<keyword evidence="3" id="KW-0175">Coiled coil</keyword>
<dbReference type="Gene3D" id="3.10.20.30">
    <property type="match status" value="1"/>
</dbReference>
<evidence type="ECO:0000256" key="2">
    <source>
        <dbReference type="ARBA" id="ARBA00023134"/>
    </source>
</evidence>
<feature type="domain" description="OBG-type G" evidence="4">
    <location>
        <begin position="75"/>
        <end position="300"/>
    </location>
</feature>
<dbReference type="CDD" id="cd01896">
    <property type="entry name" value="DRG"/>
    <property type="match status" value="1"/>
</dbReference>
<keyword evidence="2" id="KW-0342">GTP-binding</keyword>
<dbReference type="InterPro" id="IPR031662">
    <property type="entry name" value="GTP-binding_2"/>
</dbReference>
<dbReference type="PANTHER" id="PTHR43127">
    <property type="entry name" value="DEVELOPMENTALLY-REGULATED GTP-BINDING PROTEIN 2"/>
    <property type="match status" value="1"/>
</dbReference>
<name>V6TTM4_GIAIN</name>
<dbReference type="InterPro" id="IPR045001">
    <property type="entry name" value="DRG"/>
</dbReference>
<dbReference type="Gene3D" id="6.10.140.1070">
    <property type="match status" value="2"/>
</dbReference>
<dbReference type="FunFam" id="3.10.20.30:FF:000003">
    <property type="entry name" value="Developmentally-regulated GTP-binding protein 1"/>
    <property type="match status" value="1"/>
</dbReference>
<evidence type="ECO:0000259" key="4">
    <source>
        <dbReference type="PROSITE" id="PS51710"/>
    </source>
</evidence>
<dbReference type="InterPro" id="IPR012675">
    <property type="entry name" value="Beta-grasp_dom_sf"/>
</dbReference>
<evidence type="ECO:0000313" key="5">
    <source>
        <dbReference type="EMBL" id="ESU41672.1"/>
    </source>
</evidence>
<gene>
    <name evidence="5" type="ORF">GSB_5871</name>
</gene>
<dbReference type="NCBIfam" id="TIGR00231">
    <property type="entry name" value="small_GTP"/>
    <property type="match status" value="1"/>
</dbReference>
<reference evidence="5 6" key="2">
    <citation type="journal article" date="2013" name="Genome Biol. Evol.">
        <title>Genome sequencing of Giardia lamblia genotypes A2 and B isolates (DH and GS) and comparative analysis with the genomes of genotypes A1 and E (WB and Pig).</title>
        <authorList>
            <person name="Adam R.D."/>
            <person name="Dahlstrom E.W."/>
            <person name="Martens C.A."/>
            <person name="Bruno D.P."/>
            <person name="Barbian K.D."/>
            <person name="Ricklefs S.M."/>
            <person name="Hernandez M.M."/>
            <person name="Narla N.P."/>
            <person name="Patel R.B."/>
            <person name="Porcella S.F."/>
            <person name="Nash T.E."/>
        </authorList>
    </citation>
    <scope>NUCLEOTIDE SEQUENCE [LARGE SCALE GENOMIC DNA]</scope>
    <source>
        <strain evidence="5 6">GS</strain>
    </source>
</reference>
<dbReference type="GO" id="GO:0005525">
    <property type="term" value="F:GTP binding"/>
    <property type="evidence" value="ECO:0007669"/>
    <property type="project" value="UniProtKB-KW"/>
</dbReference>
<dbReference type="InterPro" id="IPR005225">
    <property type="entry name" value="Small_GTP-bd"/>
</dbReference>
<dbReference type="VEuPathDB" id="GiardiaDB:DHA2_5871"/>
<dbReference type="InterPro" id="IPR012676">
    <property type="entry name" value="TGS-like"/>
</dbReference>
<dbReference type="PROSITE" id="PS51710">
    <property type="entry name" value="G_OBG"/>
    <property type="match status" value="1"/>
</dbReference>
<dbReference type="VEuPathDB" id="GiardiaDB:QR46_3726"/>
<dbReference type="OrthoDB" id="603at2759"/>